<dbReference type="Gene3D" id="1.10.287.110">
    <property type="entry name" value="DnaJ domain"/>
    <property type="match status" value="1"/>
</dbReference>
<sequence>MEVSFSLSGNRVQLFPQTRTLLKVHRIHTISCRVGSLASERLVNNNLYQVLSLDKENAGFDDIKKAYRRMALQYHPDVCPPSRKEESTRRFVELQRAYKTLSDPNSRKMYDYELYSGISATCGAGEIRSGERTSIFSKEVWENQLLGLKRRSPNRVRRANFGYN</sequence>
<dbReference type="SUPFAM" id="SSF46565">
    <property type="entry name" value="Chaperone J-domain"/>
    <property type="match status" value="1"/>
</dbReference>
<dbReference type="Pfam" id="PF00226">
    <property type="entry name" value="DnaJ"/>
    <property type="match status" value="1"/>
</dbReference>
<dbReference type="GO" id="GO:0009507">
    <property type="term" value="C:chloroplast"/>
    <property type="evidence" value="ECO:0007669"/>
    <property type="project" value="TreeGrafter"/>
</dbReference>
<dbReference type="PANTHER" id="PTHR45090:SF3">
    <property type="entry name" value="OS09G0368800 PROTEIN"/>
    <property type="match status" value="1"/>
</dbReference>
<accession>A0A7J7M324</accession>
<name>A0A7J7M324_9MAGN</name>
<evidence type="ECO:0000313" key="3">
    <source>
        <dbReference type="Proteomes" id="UP000541444"/>
    </source>
</evidence>
<dbReference type="PROSITE" id="PS50076">
    <property type="entry name" value="DNAJ_2"/>
    <property type="match status" value="1"/>
</dbReference>
<dbReference type="CDD" id="cd06257">
    <property type="entry name" value="DnaJ"/>
    <property type="match status" value="1"/>
</dbReference>
<dbReference type="Proteomes" id="UP000541444">
    <property type="component" value="Unassembled WGS sequence"/>
</dbReference>
<comment type="caution">
    <text evidence="2">The sequence shown here is derived from an EMBL/GenBank/DDBJ whole genome shotgun (WGS) entry which is preliminary data.</text>
</comment>
<keyword evidence="3" id="KW-1185">Reference proteome</keyword>
<feature type="domain" description="J" evidence="1">
    <location>
        <begin position="46"/>
        <end position="114"/>
    </location>
</feature>
<proteinExistence type="predicted"/>
<dbReference type="EMBL" id="JACGCM010001798">
    <property type="protein sequence ID" value="KAF6149188.1"/>
    <property type="molecule type" value="Genomic_DNA"/>
</dbReference>
<gene>
    <name evidence="2" type="ORF">GIB67_026044</name>
</gene>
<protein>
    <recommendedName>
        <fullName evidence="1">J domain-containing protein</fullName>
    </recommendedName>
</protein>
<dbReference type="AlphaFoldDB" id="A0A7J7M324"/>
<organism evidence="2 3">
    <name type="scientific">Kingdonia uniflora</name>
    <dbReference type="NCBI Taxonomy" id="39325"/>
    <lineage>
        <taxon>Eukaryota</taxon>
        <taxon>Viridiplantae</taxon>
        <taxon>Streptophyta</taxon>
        <taxon>Embryophyta</taxon>
        <taxon>Tracheophyta</taxon>
        <taxon>Spermatophyta</taxon>
        <taxon>Magnoliopsida</taxon>
        <taxon>Ranunculales</taxon>
        <taxon>Circaeasteraceae</taxon>
        <taxon>Kingdonia</taxon>
    </lineage>
</organism>
<evidence type="ECO:0000313" key="2">
    <source>
        <dbReference type="EMBL" id="KAF6149188.1"/>
    </source>
</evidence>
<reference evidence="2 3" key="1">
    <citation type="journal article" date="2020" name="IScience">
        <title>Genome Sequencing of the Endangered Kingdonia uniflora (Circaeasteraceae, Ranunculales) Reveals Potential Mechanisms of Evolutionary Specialization.</title>
        <authorList>
            <person name="Sun Y."/>
            <person name="Deng T."/>
            <person name="Zhang A."/>
            <person name="Moore M.J."/>
            <person name="Landis J.B."/>
            <person name="Lin N."/>
            <person name="Zhang H."/>
            <person name="Zhang X."/>
            <person name="Huang J."/>
            <person name="Zhang X."/>
            <person name="Sun H."/>
            <person name="Wang H."/>
        </authorList>
    </citation>
    <scope>NUCLEOTIDE SEQUENCE [LARGE SCALE GENOMIC DNA]</scope>
    <source>
        <strain evidence="2">TB1705</strain>
        <tissue evidence="2">Leaf</tissue>
    </source>
</reference>
<dbReference type="InterPro" id="IPR001623">
    <property type="entry name" value="DnaJ_domain"/>
</dbReference>
<dbReference type="PRINTS" id="PR00625">
    <property type="entry name" value="JDOMAIN"/>
</dbReference>
<evidence type="ECO:0000259" key="1">
    <source>
        <dbReference type="PROSITE" id="PS50076"/>
    </source>
</evidence>
<dbReference type="PANTHER" id="PTHR45090">
    <property type="entry name" value="CHAPERONE PROTEIN DNAJ 20 CHLOROPLASTIC"/>
    <property type="match status" value="1"/>
</dbReference>
<dbReference type="InterPro" id="IPR053232">
    <property type="entry name" value="DnaJ_C/III_chloroplastic"/>
</dbReference>
<dbReference type="OrthoDB" id="10250354at2759"/>
<dbReference type="InterPro" id="IPR036869">
    <property type="entry name" value="J_dom_sf"/>
</dbReference>
<dbReference type="SMART" id="SM00271">
    <property type="entry name" value="DnaJ"/>
    <property type="match status" value="1"/>
</dbReference>